<evidence type="ECO:0000313" key="1">
    <source>
        <dbReference type="EMBL" id="EHK56462.1"/>
    </source>
</evidence>
<reference evidence="1 2" key="1">
    <citation type="journal article" date="2012" name="J. Bacteriol.">
        <title>Draft Genome Sequence of Mesorhizobium alhagi CCNWXJ12-2T, a Novel Salt-Resistant Species Isolated from the Desert of Northwestern China.</title>
        <authorList>
            <person name="Zhou M."/>
            <person name="Chen W."/>
            <person name="Chen H."/>
            <person name="Wei G."/>
        </authorList>
    </citation>
    <scope>NUCLEOTIDE SEQUENCE [LARGE SCALE GENOMIC DNA]</scope>
    <source>
        <strain evidence="1 2">CCNWXJ12-2</strain>
    </source>
</reference>
<sequence>MEETESMTAGQIANHTFAYLRRIESQLKSVTEVLLRHETRLGRIERDLGDVRRDLGEVRSDIVLVENQMLNRMNEILDVVRRLDEHSHRISMLETPNTVGS</sequence>
<gene>
    <name evidence="1" type="ORF">MAXJ12_14875</name>
</gene>
<dbReference type="PATRIC" id="fig|1107882.3.peg.2900"/>
<proteinExistence type="predicted"/>
<organism evidence="1 2">
    <name type="scientific">Mesorhizobium alhagi CCNWXJ12-2</name>
    <dbReference type="NCBI Taxonomy" id="1107882"/>
    <lineage>
        <taxon>Bacteria</taxon>
        <taxon>Pseudomonadati</taxon>
        <taxon>Pseudomonadota</taxon>
        <taxon>Alphaproteobacteria</taxon>
        <taxon>Hyphomicrobiales</taxon>
        <taxon>Phyllobacteriaceae</taxon>
        <taxon>Allomesorhizobium</taxon>
    </lineage>
</organism>
<dbReference type="RefSeq" id="WP_008836597.1">
    <property type="nucleotide sequence ID" value="NZ_AHAM01000122.1"/>
</dbReference>
<dbReference type="AlphaFoldDB" id="H0HS37"/>
<accession>H0HS37</accession>
<protein>
    <submittedName>
        <fullName evidence="1">Uncharacterized protein</fullName>
    </submittedName>
</protein>
<dbReference type="EMBL" id="AHAM01000122">
    <property type="protein sequence ID" value="EHK56462.1"/>
    <property type="molecule type" value="Genomic_DNA"/>
</dbReference>
<name>H0HS37_9HYPH</name>
<dbReference type="OrthoDB" id="8452274at2"/>
<keyword evidence="2" id="KW-1185">Reference proteome</keyword>
<dbReference type="Proteomes" id="UP000003250">
    <property type="component" value="Unassembled WGS sequence"/>
</dbReference>
<evidence type="ECO:0000313" key="2">
    <source>
        <dbReference type="Proteomes" id="UP000003250"/>
    </source>
</evidence>